<dbReference type="Proteomes" id="UP001207337">
    <property type="component" value="Unassembled WGS sequence"/>
</dbReference>
<protein>
    <recommendedName>
        <fullName evidence="4">DUF4440 domain-containing protein</fullName>
    </recommendedName>
</protein>
<keyword evidence="3" id="KW-1185">Reference proteome</keyword>
<dbReference type="RefSeq" id="WP_265790933.1">
    <property type="nucleotide sequence ID" value="NZ_BAABRS010000003.1"/>
</dbReference>
<dbReference type="SUPFAM" id="SSF54427">
    <property type="entry name" value="NTF2-like"/>
    <property type="match status" value="1"/>
</dbReference>
<feature type="signal peptide" evidence="1">
    <location>
        <begin position="1"/>
        <end position="19"/>
    </location>
</feature>
<keyword evidence="1" id="KW-0732">Signal</keyword>
<sequence length="251" mass="29199">MKPFYITVLFTFISLQAYSQPDFAFIQNDWISSVNKGESFQQLLFPKGYLLYFNGNPTFSSQENPVDDFGIDGELADYQQIKQFEHDQFRFLTLADVSLDQKVCSLLTGWRKTETKWSKEIDILLAQTSDSNVSDSAKQQLNNERKEWIEFANRHDPAEHIRTSYTKDAVYFSNGMRSDGHSGITERYAYMKNPNYQVDLEVAYLRQTSDTQIIEVGRYFTGKVHRGSGGIYVILWQKQAEDWQIGMDFNF</sequence>
<evidence type="ECO:0000313" key="2">
    <source>
        <dbReference type="EMBL" id="MCW9713917.1"/>
    </source>
</evidence>
<accession>A0ABT3Q1E0</accession>
<gene>
    <name evidence="2" type="ORF">LQ318_13480</name>
</gene>
<organism evidence="2 3">
    <name type="scientific">Fodinibius salicampi</name>
    <dbReference type="NCBI Taxonomy" id="1920655"/>
    <lineage>
        <taxon>Bacteria</taxon>
        <taxon>Pseudomonadati</taxon>
        <taxon>Balneolota</taxon>
        <taxon>Balneolia</taxon>
        <taxon>Balneolales</taxon>
        <taxon>Balneolaceae</taxon>
        <taxon>Fodinibius</taxon>
    </lineage>
</organism>
<comment type="caution">
    <text evidence="2">The sequence shown here is derived from an EMBL/GenBank/DDBJ whole genome shotgun (WGS) entry which is preliminary data.</text>
</comment>
<dbReference type="InterPro" id="IPR032710">
    <property type="entry name" value="NTF2-like_dom_sf"/>
</dbReference>
<evidence type="ECO:0000256" key="1">
    <source>
        <dbReference type="SAM" id="SignalP"/>
    </source>
</evidence>
<evidence type="ECO:0008006" key="4">
    <source>
        <dbReference type="Google" id="ProtNLM"/>
    </source>
</evidence>
<dbReference type="Gene3D" id="3.10.450.50">
    <property type="match status" value="1"/>
</dbReference>
<reference evidence="2 3" key="1">
    <citation type="submission" date="2021-11" db="EMBL/GenBank/DDBJ databases">
        <title>Aliifidinibius sp. nov., a new bacterium isolated from saline soil.</title>
        <authorList>
            <person name="Galisteo C."/>
            <person name="De La Haba R."/>
            <person name="Sanchez-Porro C."/>
            <person name="Ventosa A."/>
        </authorList>
    </citation>
    <scope>NUCLEOTIDE SEQUENCE [LARGE SCALE GENOMIC DNA]</scope>
    <source>
        <strain evidence="2 3">KACC 190600</strain>
    </source>
</reference>
<proteinExistence type="predicted"/>
<feature type="chain" id="PRO_5046468270" description="DUF4440 domain-containing protein" evidence="1">
    <location>
        <begin position="20"/>
        <end position="251"/>
    </location>
</feature>
<dbReference type="EMBL" id="JAJNDC010000003">
    <property type="protein sequence ID" value="MCW9713917.1"/>
    <property type="molecule type" value="Genomic_DNA"/>
</dbReference>
<name>A0ABT3Q1E0_9BACT</name>
<evidence type="ECO:0000313" key="3">
    <source>
        <dbReference type="Proteomes" id="UP001207337"/>
    </source>
</evidence>